<dbReference type="AlphaFoldDB" id="A0A2H1CAH8"/>
<dbReference type="PANTHER" id="PTHR11913">
    <property type="entry name" value="COFILIN-RELATED"/>
    <property type="match status" value="1"/>
</dbReference>
<sequence length="135" mass="15611">MASGVKCHQSCIDAYNELKLRKNWRYILFHIKNNEEIQVLRTADRSATYENFVDELTDAENLGQGRYAVFDYECPGKLPTLIFVLWNPSSLTTRTKMLYAASKDAIRLKLIGIKHEVEANDLDEIAEEEVRKKVE</sequence>
<dbReference type="InterPro" id="IPR002108">
    <property type="entry name" value="ADF-H"/>
</dbReference>
<dbReference type="InterPro" id="IPR017904">
    <property type="entry name" value="ADF/Cofilin"/>
</dbReference>
<evidence type="ECO:0000313" key="4">
    <source>
        <dbReference type="Proteomes" id="UP000230066"/>
    </source>
</evidence>
<dbReference type="SMART" id="SM00102">
    <property type="entry name" value="ADF"/>
    <property type="match status" value="1"/>
</dbReference>
<reference evidence="3" key="1">
    <citation type="submission" date="2019-03" db="EMBL/GenBank/DDBJ databases">
        <title>Improved annotation for the trematode Fasciola hepatica.</title>
        <authorList>
            <person name="Choi Y.-J."/>
            <person name="Martin J."/>
            <person name="Mitreva M."/>
        </authorList>
    </citation>
    <scope>NUCLEOTIDE SEQUENCE [LARGE SCALE GENOMIC DNA]</scope>
</reference>
<dbReference type="SUPFAM" id="SSF55753">
    <property type="entry name" value="Actin depolymerizing proteins"/>
    <property type="match status" value="1"/>
</dbReference>
<dbReference type="PROSITE" id="PS51263">
    <property type="entry name" value="ADF_H"/>
    <property type="match status" value="1"/>
</dbReference>
<comment type="similarity">
    <text evidence="1">Belongs to the actin-binding proteins ADF family.</text>
</comment>
<comment type="caution">
    <text evidence="3">The sequence shown here is derived from an EMBL/GenBank/DDBJ whole genome shotgun (WGS) entry which is preliminary data.</text>
</comment>
<organism evidence="3 4">
    <name type="scientific">Fasciola hepatica</name>
    <name type="common">Liver fluke</name>
    <dbReference type="NCBI Taxonomy" id="6192"/>
    <lineage>
        <taxon>Eukaryota</taxon>
        <taxon>Metazoa</taxon>
        <taxon>Spiralia</taxon>
        <taxon>Lophotrochozoa</taxon>
        <taxon>Platyhelminthes</taxon>
        <taxon>Trematoda</taxon>
        <taxon>Digenea</taxon>
        <taxon>Plagiorchiida</taxon>
        <taxon>Echinostomata</taxon>
        <taxon>Echinostomatoidea</taxon>
        <taxon>Fasciolidae</taxon>
        <taxon>Fasciola</taxon>
    </lineage>
</organism>
<dbReference type="Gene3D" id="3.40.20.10">
    <property type="entry name" value="Severin"/>
    <property type="match status" value="1"/>
</dbReference>
<dbReference type="InterPro" id="IPR029006">
    <property type="entry name" value="ADF-H/Gelsolin-like_dom_sf"/>
</dbReference>
<dbReference type="CDD" id="cd11286">
    <property type="entry name" value="ADF_cofilin_like"/>
    <property type="match status" value="1"/>
</dbReference>
<keyword evidence="2" id="KW-0009">Actin-binding</keyword>
<dbReference type="GO" id="GO:0003779">
    <property type="term" value="F:actin binding"/>
    <property type="evidence" value="ECO:0007669"/>
    <property type="project" value="UniProtKB-KW"/>
</dbReference>
<accession>A0A2H1CAH8</accession>
<gene>
    <name evidence="3" type="ORF">D915_005116</name>
</gene>
<keyword evidence="4" id="KW-1185">Reference proteome</keyword>
<evidence type="ECO:0000313" key="3">
    <source>
        <dbReference type="EMBL" id="THD23322.1"/>
    </source>
</evidence>
<evidence type="ECO:0000256" key="2">
    <source>
        <dbReference type="ARBA" id="ARBA00023203"/>
    </source>
</evidence>
<dbReference type="GO" id="GO:0015629">
    <property type="term" value="C:actin cytoskeleton"/>
    <property type="evidence" value="ECO:0007669"/>
    <property type="project" value="InterPro"/>
</dbReference>
<proteinExistence type="inferred from homology"/>
<dbReference type="PRINTS" id="PR00006">
    <property type="entry name" value="COFILIN"/>
</dbReference>
<protein>
    <submittedName>
        <fullName evidence="3">Actin-depolymerizing factor</fullName>
    </submittedName>
</protein>
<dbReference type="GO" id="GO:0030042">
    <property type="term" value="P:actin filament depolymerization"/>
    <property type="evidence" value="ECO:0007669"/>
    <property type="project" value="InterPro"/>
</dbReference>
<evidence type="ECO:0000256" key="1">
    <source>
        <dbReference type="ARBA" id="ARBA00006844"/>
    </source>
</evidence>
<dbReference type="Proteomes" id="UP000230066">
    <property type="component" value="Unassembled WGS sequence"/>
</dbReference>
<dbReference type="EMBL" id="JXXN02002208">
    <property type="protein sequence ID" value="THD23322.1"/>
    <property type="molecule type" value="Genomic_DNA"/>
</dbReference>
<name>A0A2H1CAH8_FASHE</name>
<dbReference type="Pfam" id="PF00241">
    <property type="entry name" value="Cofilin_ADF"/>
    <property type="match status" value="1"/>
</dbReference>